<dbReference type="OrthoDB" id="4190732at2"/>
<dbReference type="Proteomes" id="UP000282002">
    <property type="component" value="Chromosome"/>
</dbReference>
<evidence type="ECO:0000259" key="1">
    <source>
        <dbReference type="SMART" id="SM00829"/>
    </source>
</evidence>
<accession>A0A3S8U996</accession>
<dbReference type="Pfam" id="PF08240">
    <property type="entry name" value="ADH_N"/>
    <property type="match status" value="1"/>
</dbReference>
<dbReference type="InterPro" id="IPR036291">
    <property type="entry name" value="NAD(P)-bd_dom_sf"/>
</dbReference>
<dbReference type="InterPro" id="IPR051397">
    <property type="entry name" value="Zn-ADH-like_protein"/>
</dbReference>
<gene>
    <name evidence="2" type="ORF">EI545_15620</name>
</gene>
<feature type="domain" description="Enoyl reductase (ER)" evidence="1">
    <location>
        <begin position="10"/>
        <end position="317"/>
    </location>
</feature>
<dbReference type="InterPro" id="IPR013149">
    <property type="entry name" value="ADH-like_C"/>
</dbReference>
<proteinExistence type="predicted"/>
<keyword evidence="3" id="KW-1185">Reference proteome</keyword>
<dbReference type="CDD" id="cd08241">
    <property type="entry name" value="QOR1"/>
    <property type="match status" value="1"/>
</dbReference>
<sequence>MRAWMIETLGSAPRLQDCADPLPAQGEALVRVVSVGLNFADLLMLAGSYQVRPALPFIPGMEFSGIVEQLGPYTEGPPPGTRVLGICGTGALAEKLSIAVDRLSPLPDTLGFDEAAGFPIAYGTAHLALTAKARLQPGETLFVTGAAGGVGLTAVEIGKRLGARVIASARGADRLAVAKAAGADQLIDSDAPGLKDTLRALGGVDVVFDAVGGPAFDDCLRACKPDGRLLAIGFASGQVPQVPANLLLVKNLTVSGFWYGGYQDHAPQAVASSMAELLRWQAEGTLHPHVGEVLPFDAFPDGLDLLRTRRATGKVVIRVDQQQ</sequence>
<dbReference type="InterPro" id="IPR020843">
    <property type="entry name" value="ER"/>
</dbReference>
<evidence type="ECO:0000313" key="2">
    <source>
        <dbReference type="EMBL" id="AZL60130.1"/>
    </source>
</evidence>
<dbReference type="PANTHER" id="PTHR43677:SF4">
    <property type="entry name" value="QUINONE OXIDOREDUCTASE-LIKE PROTEIN 2"/>
    <property type="match status" value="1"/>
</dbReference>
<dbReference type="RefSeq" id="WP_125326324.1">
    <property type="nucleotide sequence ID" value="NZ_CP034328.1"/>
</dbReference>
<evidence type="ECO:0000313" key="3">
    <source>
        <dbReference type="Proteomes" id="UP000282002"/>
    </source>
</evidence>
<dbReference type="Gene3D" id="3.40.50.720">
    <property type="entry name" value="NAD(P)-binding Rossmann-like Domain"/>
    <property type="match status" value="1"/>
</dbReference>
<dbReference type="InterPro" id="IPR013154">
    <property type="entry name" value="ADH-like_N"/>
</dbReference>
<dbReference type="SUPFAM" id="SSF50129">
    <property type="entry name" value="GroES-like"/>
    <property type="match status" value="1"/>
</dbReference>
<dbReference type="KEGG" id="taw:EI545_15620"/>
<name>A0A3S8U996_9RHOB</name>
<organism evidence="2 3">
    <name type="scientific">Tabrizicola piscis</name>
    <dbReference type="NCBI Taxonomy" id="2494374"/>
    <lineage>
        <taxon>Bacteria</taxon>
        <taxon>Pseudomonadati</taxon>
        <taxon>Pseudomonadota</taxon>
        <taxon>Alphaproteobacteria</taxon>
        <taxon>Rhodobacterales</taxon>
        <taxon>Paracoccaceae</taxon>
        <taxon>Tabrizicola</taxon>
    </lineage>
</organism>
<dbReference type="EMBL" id="CP034328">
    <property type="protein sequence ID" value="AZL60130.1"/>
    <property type="molecule type" value="Genomic_DNA"/>
</dbReference>
<dbReference type="GO" id="GO:0016491">
    <property type="term" value="F:oxidoreductase activity"/>
    <property type="evidence" value="ECO:0007669"/>
    <property type="project" value="InterPro"/>
</dbReference>
<dbReference type="Pfam" id="PF00107">
    <property type="entry name" value="ADH_zinc_N"/>
    <property type="match status" value="1"/>
</dbReference>
<reference evidence="2 3" key="1">
    <citation type="submission" date="2018-12" db="EMBL/GenBank/DDBJ databases">
        <title>Complete genome sequencing of Tabrizicola sp. K13M18.</title>
        <authorList>
            <person name="Bae J.-W."/>
        </authorList>
    </citation>
    <scope>NUCLEOTIDE SEQUENCE [LARGE SCALE GENOMIC DNA]</scope>
    <source>
        <strain evidence="2 3">K13M18</strain>
    </source>
</reference>
<dbReference type="SMART" id="SM00829">
    <property type="entry name" value="PKS_ER"/>
    <property type="match status" value="1"/>
</dbReference>
<dbReference type="AlphaFoldDB" id="A0A3S8U996"/>
<protein>
    <submittedName>
        <fullName evidence="2">NADPH:quinone oxidoreductase family protein</fullName>
    </submittedName>
</protein>
<dbReference type="SUPFAM" id="SSF51735">
    <property type="entry name" value="NAD(P)-binding Rossmann-fold domains"/>
    <property type="match status" value="1"/>
</dbReference>
<dbReference type="PANTHER" id="PTHR43677">
    <property type="entry name" value="SHORT-CHAIN DEHYDROGENASE/REDUCTASE"/>
    <property type="match status" value="1"/>
</dbReference>
<dbReference type="InterPro" id="IPR011032">
    <property type="entry name" value="GroES-like_sf"/>
</dbReference>
<dbReference type="Gene3D" id="3.90.180.10">
    <property type="entry name" value="Medium-chain alcohol dehydrogenases, catalytic domain"/>
    <property type="match status" value="1"/>
</dbReference>